<dbReference type="InterPro" id="IPR051784">
    <property type="entry name" value="Nod_factor_ABC_transporter"/>
</dbReference>
<dbReference type="PANTHER" id="PTHR43229">
    <property type="entry name" value="NODULATION PROTEIN J"/>
    <property type="match status" value="1"/>
</dbReference>
<sequence>MTALRAGFVLQLRFYRRYPDLLVPLLTAPVYGGIFAMILSHNGRPDLAGAASLAPFYMSLWWFALFSGGWIIQTDRWEGTLEYVVGAPAGLAAVVCGRVSAIAIPGVAAFAETWLFARYVLHSDVTIRHWDIFLASFALTLFATVATALLMATTFVLARNAVTFSNSASYPFYVLGGILVPVALLPSWLQPLSKGVFLSWSADLLRACISAAPVPNAGFRLGMIALLGTAALVAGAAVLRRILVQVRRTGELVLR</sequence>
<name>A0ABP4UWA7_9ACTN</name>
<keyword evidence="2 5" id="KW-0812">Transmembrane</keyword>
<protein>
    <recommendedName>
        <fullName evidence="6">ABC-2 type transporter transmembrane domain-containing protein</fullName>
    </recommendedName>
</protein>
<proteinExistence type="predicted"/>
<organism evidence="7 8">
    <name type="scientific">Kribbella yunnanensis</name>
    <dbReference type="NCBI Taxonomy" id="190194"/>
    <lineage>
        <taxon>Bacteria</taxon>
        <taxon>Bacillati</taxon>
        <taxon>Actinomycetota</taxon>
        <taxon>Actinomycetes</taxon>
        <taxon>Propionibacteriales</taxon>
        <taxon>Kribbellaceae</taxon>
        <taxon>Kribbella</taxon>
    </lineage>
</organism>
<evidence type="ECO:0000256" key="5">
    <source>
        <dbReference type="SAM" id="Phobius"/>
    </source>
</evidence>
<feature type="transmembrane region" description="Helical" evidence="5">
    <location>
        <begin position="219"/>
        <end position="239"/>
    </location>
</feature>
<dbReference type="InterPro" id="IPR013525">
    <property type="entry name" value="ABC2_TM"/>
</dbReference>
<evidence type="ECO:0000313" key="8">
    <source>
        <dbReference type="Proteomes" id="UP001500280"/>
    </source>
</evidence>
<keyword evidence="8" id="KW-1185">Reference proteome</keyword>
<dbReference type="RefSeq" id="WP_344162539.1">
    <property type="nucleotide sequence ID" value="NZ_BAAANF010000023.1"/>
</dbReference>
<dbReference type="EMBL" id="BAAANF010000023">
    <property type="protein sequence ID" value="GAA1713260.1"/>
    <property type="molecule type" value="Genomic_DNA"/>
</dbReference>
<dbReference type="Pfam" id="PF01061">
    <property type="entry name" value="ABC2_membrane"/>
    <property type="match status" value="1"/>
</dbReference>
<keyword evidence="3 5" id="KW-1133">Transmembrane helix</keyword>
<comment type="caution">
    <text evidence="7">The sequence shown here is derived from an EMBL/GenBank/DDBJ whole genome shotgun (WGS) entry which is preliminary data.</text>
</comment>
<accession>A0ABP4UWA7</accession>
<evidence type="ECO:0000313" key="7">
    <source>
        <dbReference type="EMBL" id="GAA1713260.1"/>
    </source>
</evidence>
<keyword evidence="4 5" id="KW-0472">Membrane</keyword>
<feature type="transmembrane region" description="Helical" evidence="5">
    <location>
        <begin position="21"/>
        <end position="41"/>
    </location>
</feature>
<reference evidence="8" key="1">
    <citation type="journal article" date="2019" name="Int. J. Syst. Evol. Microbiol.">
        <title>The Global Catalogue of Microorganisms (GCM) 10K type strain sequencing project: providing services to taxonomists for standard genome sequencing and annotation.</title>
        <authorList>
            <consortium name="The Broad Institute Genomics Platform"/>
            <consortium name="The Broad Institute Genome Sequencing Center for Infectious Disease"/>
            <person name="Wu L."/>
            <person name="Ma J."/>
        </authorList>
    </citation>
    <scope>NUCLEOTIDE SEQUENCE [LARGE SCALE GENOMIC DNA]</scope>
    <source>
        <strain evidence="8">JCM 14307</strain>
    </source>
</reference>
<evidence type="ECO:0000259" key="6">
    <source>
        <dbReference type="Pfam" id="PF01061"/>
    </source>
</evidence>
<feature type="domain" description="ABC-2 type transporter transmembrane" evidence="6">
    <location>
        <begin position="15"/>
        <end position="207"/>
    </location>
</feature>
<dbReference type="PANTHER" id="PTHR43229:SF6">
    <property type="entry name" value="ABC-TYPE MULTIDRUG TRANSPORT SYSTEM, PERMEASE COMPONENT"/>
    <property type="match status" value="1"/>
</dbReference>
<feature type="transmembrane region" description="Helical" evidence="5">
    <location>
        <begin position="170"/>
        <end position="189"/>
    </location>
</feature>
<comment type="subcellular location">
    <subcellularLocation>
        <location evidence="1">Membrane</location>
        <topology evidence="1">Multi-pass membrane protein</topology>
    </subcellularLocation>
</comment>
<evidence type="ECO:0000256" key="3">
    <source>
        <dbReference type="ARBA" id="ARBA00022989"/>
    </source>
</evidence>
<dbReference type="Proteomes" id="UP001500280">
    <property type="component" value="Unassembled WGS sequence"/>
</dbReference>
<evidence type="ECO:0000256" key="2">
    <source>
        <dbReference type="ARBA" id="ARBA00022692"/>
    </source>
</evidence>
<evidence type="ECO:0000256" key="4">
    <source>
        <dbReference type="ARBA" id="ARBA00023136"/>
    </source>
</evidence>
<evidence type="ECO:0000256" key="1">
    <source>
        <dbReference type="ARBA" id="ARBA00004141"/>
    </source>
</evidence>
<feature type="transmembrane region" description="Helical" evidence="5">
    <location>
        <begin position="47"/>
        <end position="72"/>
    </location>
</feature>
<feature type="transmembrane region" description="Helical" evidence="5">
    <location>
        <begin position="84"/>
        <end position="110"/>
    </location>
</feature>
<feature type="transmembrane region" description="Helical" evidence="5">
    <location>
        <begin position="130"/>
        <end position="158"/>
    </location>
</feature>
<gene>
    <name evidence="7" type="ORF">GCM10009745_71910</name>
</gene>